<evidence type="ECO:0000256" key="3">
    <source>
        <dbReference type="ARBA" id="ARBA00022475"/>
    </source>
</evidence>
<evidence type="ECO:0000256" key="5">
    <source>
        <dbReference type="ARBA" id="ARBA00022989"/>
    </source>
</evidence>
<feature type="transmembrane region" description="Helical" evidence="7">
    <location>
        <begin position="9"/>
        <end position="30"/>
    </location>
</feature>
<evidence type="ECO:0000256" key="4">
    <source>
        <dbReference type="ARBA" id="ARBA00022692"/>
    </source>
</evidence>
<feature type="domain" description="ABC transmembrane type-1" evidence="8">
    <location>
        <begin position="96"/>
        <end position="297"/>
    </location>
</feature>
<evidence type="ECO:0000259" key="8">
    <source>
        <dbReference type="PROSITE" id="PS50928"/>
    </source>
</evidence>
<dbReference type="GO" id="GO:0055085">
    <property type="term" value="P:transmembrane transport"/>
    <property type="evidence" value="ECO:0007669"/>
    <property type="project" value="InterPro"/>
</dbReference>
<comment type="subcellular location">
    <subcellularLocation>
        <location evidence="1 7">Cell membrane</location>
        <topology evidence="1 7">Multi-pass membrane protein</topology>
    </subcellularLocation>
</comment>
<dbReference type="PANTHER" id="PTHR43163">
    <property type="entry name" value="DIPEPTIDE TRANSPORT SYSTEM PERMEASE PROTEIN DPPB-RELATED"/>
    <property type="match status" value="1"/>
</dbReference>
<reference evidence="9 10" key="1">
    <citation type="submission" date="2019-09" db="EMBL/GenBank/DDBJ databases">
        <title>Draft genome sequencing of Hungatella hathewayi 123Y-2.</title>
        <authorList>
            <person name="Lv Q."/>
            <person name="Li S."/>
        </authorList>
    </citation>
    <scope>NUCLEOTIDE SEQUENCE [LARGE SCALE GENOMIC DNA]</scope>
    <source>
        <strain evidence="9 10">123Y-2</strain>
    </source>
</reference>
<dbReference type="InterPro" id="IPR045621">
    <property type="entry name" value="BPD_transp_1_N"/>
</dbReference>
<dbReference type="InterPro" id="IPR000515">
    <property type="entry name" value="MetI-like"/>
</dbReference>
<accession>A0AAW9WQF5</accession>
<dbReference type="InterPro" id="IPR035906">
    <property type="entry name" value="MetI-like_sf"/>
</dbReference>
<keyword evidence="3" id="KW-1003">Cell membrane</keyword>
<name>A0AAW9WQF5_9FIRM</name>
<comment type="caution">
    <text evidence="9">The sequence shown here is derived from an EMBL/GenBank/DDBJ whole genome shotgun (WGS) entry which is preliminary data.</text>
</comment>
<evidence type="ECO:0000256" key="7">
    <source>
        <dbReference type="RuleBase" id="RU363032"/>
    </source>
</evidence>
<keyword evidence="6 7" id="KW-0472">Membrane</keyword>
<dbReference type="Gene3D" id="1.10.3720.10">
    <property type="entry name" value="MetI-like"/>
    <property type="match status" value="1"/>
</dbReference>
<feature type="transmembrane region" description="Helical" evidence="7">
    <location>
        <begin position="135"/>
        <end position="159"/>
    </location>
</feature>
<sequence length="317" mass="34277">MKKYILKRLLWMIPVILGVTIAIFTIMYFVPGDPAVIILGAEATEAELQSKREALGLNRPFLIQLGSYMKNVFLHFDFGTSYITNNSITKELLARLPRTALVGFVSMLLMLIVGIPLGITAAVHQNGIGDRLCMIIALAGVSVPSFWLGLLLVITFALNLGILPASGIGGFQYYILPCVASAFGGIAGLARQSRSSMLEVIRSDYVVTARAKGLSERSVIYGHALPNALIPIITVAGSHLAHIFGGSVVIENVFSIPGIGSYMVTAVNNRDYTVVTGSVIFLAVVFSLVMLLVDIVYAFVDPRIKAQYINGKKRRGK</sequence>
<keyword evidence="2 7" id="KW-0813">Transport</keyword>
<proteinExistence type="inferred from homology"/>
<feature type="transmembrane region" description="Helical" evidence="7">
    <location>
        <begin position="279"/>
        <end position="300"/>
    </location>
</feature>
<keyword evidence="5 7" id="KW-1133">Transmembrane helix</keyword>
<dbReference type="GO" id="GO:0005886">
    <property type="term" value="C:plasma membrane"/>
    <property type="evidence" value="ECO:0007669"/>
    <property type="project" value="UniProtKB-SubCell"/>
</dbReference>
<dbReference type="Proteomes" id="UP000434223">
    <property type="component" value="Unassembled WGS sequence"/>
</dbReference>
<gene>
    <name evidence="9" type="ORF">GNE07_29365</name>
</gene>
<dbReference type="AlphaFoldDB" id="A0AAW9WQF5"/>
<dbReference type="PROSITE" id="PS50928">
    <property type="entry name" value="ABC_TM1"/>
    <property type="match status" value="1"/>
</dbReference>
<feature type="transmembrane region" description="Helical" evidence="7">
    <location>
        <begin position="171"/>
        <end position="190"/>
    </location>
</feature>
<evidence type="ECO:0000313" key="9">
    <source>
        <dbReference type="EMBL" id="MUB67128.1"/>
    </source>
</evidence>
<organism evidence="9 10">
    <name type="scientific">Hungatella hathewayi</name>
    <dbReference type="NCBI Taxonomy" id="154046"/>
    <lineage>
        <taxon>Bacteria</taxon>
        <taxon>Bacillati</taxon>
        <taxon>Bacillota</taxon>
        <taxon>Clostridia</taxon>
        <taxon>Lachnospirales</taxon>
        <taxon>Lachnospiraceae</taxon>
        <taxon>Hungatella</taxon>
    </lineage>
</organism>
<dbReference type="EMBL" id="WNME01000047">
    <property type="protein sequence ID" value="MUB67128.1"/>
    <property type="molecule type" value="Genomic_DNA"/>
</dbReference>
<protein>
    <submittedName>
        <fullName evidence="9">ABC transporter permease subunit</fullName>
    </submittedName>
</protein>
<comment type="similarity">
    <text evidence="7">Belongs to the binding-protein-dependent transport system permease family.</text>
</comment>
<evidence type="ECO:0000256" key="6">
    <source>
        <dbReference type="ARBA" id="ARBA00023136"/>
    </source>
</evidence>
<feature type="transmembrane region" description="Helical" evidence="7">
    <location>
        <begin position="100"/>
        <end position="123"/>
    </location>
</feature>
<dbReference type="Pfam" id="PF19300">
    <property type="entry name" value="BPD_transp_1_N"/>
    <property type="match status" value="1"/>
</dbReference>
<dbReference type="Pfam" id="PF00528">
    <property type="entry name" value="BPD_transp_1"/>
    <property type="match status" value="1"/>
</dbReference>
<keyword evidence="4 7" id="KW-0812">Transmembrane</keyword>
<evidence type="ECO:0000313" key="10">
    <source>
        <dbReference type="Proteomes" id="UP000434223"/>
    </source>
</evidence>
<evidence type="ECO:0000256" key="2">
    <source>
        <dbReference type="ARBA" id="ARBA00022448"/>
    </source>
</evidence>
<dbReference type="CDD" id="cd06261">
    <property type="entry name" value="TM_PBP2"/>
    <property type="match status" value="1"/>
</dbReference>
<dbReference type="SUPFAM" id="SSF161098">
    <property type="entry name" value="MetI-like"/>
    <property type="match status" value="1"/>
</dbReference>
<evidence type="ECO:0000256" key="1">
    <source>
        <dbReference type="ARBA" id="ARBA00004651"/>
    </source>
</evidence>
<dbReference type="RefSeq" id="WP_055652464.1">
    <property type="nucleotide sequence ID" value="NZ_CAXSXZ010000031.1"/>
</dbReference>
<dbReference type="PANTHER" id="PTHR43163:SF6">
    <property type="entry name" value="DIPEPTIDE TRANSPORT SYSTEM PERMEASE PROTEIN DPPB-RELATED"/>
    <property type="match status" value="1"/>
</dbReference>